<dbReference type="GO" id="GO:0006777">
    <property type="term" value="P:Mo-molybdopterin cofactor biosynthetic process"/>
    <property type="evidence" value="ECO:0007669"/>
    <property type="project" value="InterPro"/>
</dbReference>
<dbReference type="InterPro" id="IPR001453">
    <property type="entry name" value="MoaB/Mog_dom"/>
</dbReference>
<dbReference type="Gene3D" id="3.40.980.10">
    <property type="entry name" value="MoaB/Mog-like domain"/>
    <property type="match status" value="1"/>
</dbReference>
<dbReference type="RefSeq" id="WP_010917009.1">
    <property type="nucleotide sequence ID" value="NC_002689.2"/>
</dbReference>
<dbReference type="PANTHER" id="PTHR43232">
    <property type="entry name" value="MOLYBDENUM COFACTOR BIOSYNTHESIS PROTEIN B"/>
    <property type="match status" value="1"/>
</dbReference>
<dbReference type="SMART" id="SM00852">
    <property type="entry name" value="MoCF_biosynth"/>
    <property type="match status" value="1"/>
</dbReference>
<evidence type="ECO:0000313" key="3">
    <source>
        <dbReference type="Proteomes" id="UP000001017"/>
    </source>
</evidence>
<evidence type="ECO:0000259" key="1">
    <source>
        <dbReference type="SMART" id="SM00852"/>
    </source>
</evidence>
<dbReference type="STRING" id="273116.gene:9381551"/>
<dbReference type="AlphaFoldDB" id="Q97AP9"/>
<dbReference type="PaxDb" id="273116-14324977"/>
<gene>
    <name evidence="2" type="ORF">TVG0766116</name>
</gene>
<dbReference type="Pfam" id="PF00994">
    <property type="entry name" value="MoCF_biosynth"/>
    <property type="match status" value="1"/>
</dbReference>
<dbReference type="Proteomes" id="UP000001017">
    <property type="component" value="Chromosome"/>
</dbReference>
<organism evidence="2 3">
    <name type="scientific">Thermoplasma volcanium (strain ATCC 51530 / DSM 4299 / JCM 9571 / NBRC 15438 / GSS1)</name>
    <dbReference type="NCBI Taxonomy" id="273116"/>
    <lineage>
        <taxon>Archaea</taxon>
        <taxon>Methanobacteriati</taxon>
        <taxon>Thermoplasmatota</taxon>
        <taxon>Thermoplasmata</taxon>
        <taxon>Thermoplasmatales</taxon>
        <taxon>Thermoplasmataceae</taxon>
        <taxon>Thermoplasma</taxon>
    </lineage>
</organism>
<evidence type="ECO:0000313" key="2">
    <source>
        <dbReference type="EMBL" id="BAB59903.1"/>
    </source>
</evidence>
<reference evidence="2 3" key="2">
    <citation type="journal article" date="2000" name="Proc. Natl. Acad. Sci. U.S.A.">
        <title>Archaeal adaptation to higher temperatures revealed by genomic sequence of Thermoplasma volcanium.</title>
        <authorList>
            <person name="Kawashima T."/>
            <person name="Amano N."/>
            <person name="Koike H."/>
            <person name="Makino S."/>
            <person name="Higuchi S."/>
            <person name="Kawashima-Ohya Y."/>
            <person name="Watanabe K."/>
            <person name="Yamazaki M."/>
            <person name="Kanehori K."/>
            <person name="Kawamoto T."/>
            <person name="Nunoshiba T."/>
            <person name="Yamamoto Y."/>
            <person name="Aramaki H."/>
            <person name="Makino K."/>
            <person name="Suzuki M."/>
        </authorList>
    </citation>
    <scope>NUCLEOTIDE SEQUENCE [LARGE SCALE GENOMIC DNA]</scope>
    <source>
        <strain evidence="3">ATCC 51530 / DSM 4299 / JCM 9571 / NBRC 15438 / GSS1</strain>
    </source>
</reference>
<sequence length="162" mass="18020">MTQDTHHSDVHRKLRIKVVTVSSTRNINNDESGKILEEKLGFHNISREVVRDDPVRILSAIFSKWDDFDAFVLNGGTGISKYDVTTNTLRRIADKEIPGFGELFRRMGESDAGVFSYLSGAGMFIVYGKPIFSLPGAPSAQPIGASLILDILDHVFHEITKE</sequence>
<reference evidence="2 3" key="1">
    <citation type="journal article" date="1999" name="Proc. Jpn. Acad.">
        <title>Determination of the complete genomic DNA sequence of Thermoplasma volvanium GSS1.</title>
        <authorList>
            <person name="Kawashima T."/>
            <person name="Yamamoto Y."/>
            <person name="Aramaki H."/>
            <person name="Nunoshiba T."/>
            <person name="Kawamoto T."/>
            <person name="Watanabe K."/>
            <person name="Yamazaki M."/>
            <person name="Kanehori K."/>
            <person name="Amano N."/>
            <person name="Ohya Y."/>
            <person name="Makino K."/>
            <person name="Suzuki M."/>
        </authorList>
    </citation>
    <scope>NUCLEOTIDE SEQUENCE [LARGE SCALE GENOMIC DNA]</scope>
    <source>
        <strain evidence="3">ATCC 51530 / DSM 4299 / JCM 9571 / NBRC 15438 / GSS1</strain>
    </source>
</reference>
<dbReference type="KEGG" id="tvo:TVG0766116"/>
<dbReference type="PIRSF" id="PIRSF006443">
    <property type="entry name" value="MoaB"/>
    <property type="match status" value="1"/>
</dbReference>
<accession>Q97AP9</accession>
<dbReference type="InterPro" id="IPR036425">
    <property type="entry name" value="MoaB/Mog-like_dom_sf"/>
</dbReference>
<dbReference type="CDD" id="cd00886">
    <property type="entry name" value="MogA_MoaB"/>
    <property type="match status" value="1"/>
</dbReference>
<proteinExistence type="predicted"/>
<dbReference type="EMBL" id="BA000011">
    <property type="protein sequence ID" value="BAB59903.1"/>
    <property type="molecule type" value="Genomic_DNA"/>
</dbReference>
<dbReference type="PhylomeDB" id="Q97AP9"/>
<dbReference type="SUPFAM" id="SSF53218">
    <property type="entry name" value="Molybdenum cofactor biosynthesis proteins"/>
    <property type="match status" value="1"/>
</dbReference>
<name>Q97AP9_THEVO</name>
<dbReference type="GO" id="GO:0005829">
    <property type="term" value="C:cytosol"/>
    <property type="evidence" value="ECO:0007669"/>
    <property type="project" value="TreeGrafter"/>
</dbReference>
<dbReference type="eggNOG" id="arCOG00214">
    <property type="taxonomic scope" value="Archaea"/>
</dbReference>
<dbReference type="PANTHER" id="PTHR43232:SF2">
    <property type="entry name" value="MOLYBDENUM COFACTOR BIOSYNTHESIS PROTEIN B"/>
    <property type="match status" value="1"/>
</dbReference>
<dbReference type="GeneID" id="1441857"/>
<protein>
    <submittedName>
        <fullName evidence="2">Molybdenum cofactor biosynthesis protein moaB</fullName>
    </submittedName>
</protein>
<dbReference type="InterPro" id="IPR012245">
    <property type="entry name" value="MoaB"/>
</dbReference>
<dbReference type="HOGENOM" id="CLU_077358_2_3_2"/>
<dbReference type="OrthoDB" id="205337at2157"/>
<feature type="domain" description="MoaB/Mog" evidence="1">
    <location>
        <begin position="17"/>
        <end position="155"/>
    </location>
</feature>
<keyword evidence="3" id="KW-1185">Reference proteome</keyword>